<dbReference type="Proteomes" id="UP000053144">
    <property type="component" value="Chromosome 4"/>
</dbReference>
<reference evidence="2" key="1">
    <citation type="journal article" date="2015" name="Proc. Natl. Acad. Sci. U.S.A.">
        <title>Genome sequencing of adzuki bean (Vigna angularis) provides insight into high starch and low fat accumulation and domestication.</title>
        <authorList>
            <person name="Yang K."/>
            <person name="Tian Z."/>
            <person name="Chen C."/>
            <person name="Luo L."/>
            <person name="Zhao B."/>
            <person name="Wang Z."/>
            <person name="Yu L."/>
            <person name="Li Y."/>
            <person name="Sun Y."/>
            <person name="Li W."/>
            <person name="Chen Y."/>
            <person name="Li Y."/>
            <person name="Zhang Y."/>
            <person name="Ai D."/>
            <person name="Zhao J."/>
            <person name="Shang C."/>
            <person name="Ma Y."/>
            <person name="Wu B."/>
            <person name="Wang M."/>
            <person name="Gao L."/>
            <person name="Sun D."/>
            <person name="Zhang P."/>
            <person name="Guo F."/>
            <person name="Wang W."/>
            <person name="Li Y."/>
            <person name="Wang J."/>
            <person name="Varshney R.K."/>
            <person name="Wang J."/>
            <person name="Ling H.Q."/>
            <person name="Wan P."/>
        </authorList>
    </citation>
    <scope>NUCLEOTIDE SEQUENCE</scope>
    <source>
        <strain evidence="2">cv. Jingnong 6</strain>
    </source>
</reference>
<proteinExistence type="predicted"/>
<dbReference type="Gramene" id="KOM40804">
    <property type="protein sequence ID" value="KOM40804"/>
    <property type="gene ID" value="LR48_Vigan04g100200"/>
</dbReference>
<accession>A0A0L9UE31</accession>
<evidence type="ECO:0000313" key="2">
    <source>
        <dbReference type="Proteomes" id="UP000053144"/>
    </source>
</evidence>
<dbReference type="EMBL" id="CM003374">
    <property type="protein sequence ID" value="KOM40804.1"/>
    <property type="molecule type" value="Genomic_DNA"/>
</dbReference>
<gene>
    <name evidence="1" type="ORF">LR48_Vigan04g100200</name>
</gene>
<protein>
    <submittedName>
        <fullName evidence="1">Uncharacterized protein</fullName>
    </submittedName>
</protein>
<dbReference type="AlphaFoldDB" id="A0A0L9UE31"/>
<organism evidence="1 2">
    <name type="scientific">Phaseolus angularis</name>
    <name type="common">Azuki bean</name>
    <name type="synonym">Vigna angularis</name>
    <dbReference type="NCBI Taxonomy" id="3914"/>
    <lineage>
        <taxon>Eukaryota</taxon>
        <taxon>Viridiplantae</taxon>
        <taxon>Streptophyta</taxon>
        <taxon>Embryophyta</taxon>
        <taxon>Tracheophyta</taxon>
        <taxon>Spermatophyta</taxon>
        <taxon>Magnoliopsida</taxon>
        <taxon>eudicotyledons</taxon>
        <taxon>Gunneridae</taxon>
        <taxon>Pentapetalae</taxon>
        <taxon>rosids</taxon>
        <taxon>fabids</taxon>
        <taxon>Fabales</taxon>
        <taxon>Fabaceae</taxon>
        <taxon>Papilionoideae</taxon>
        <taxon>50 kb inversion clade</taxon>
        <taxon>NPAAA clade</taxon>
        <taxon>indigoferoid/millettioid clade</taxon>
        <taxon>Phaseoleae</taxon>
        <taxon>Vigna</taxon>
    </lineage>
</organism>
<sequence>MKIHVSIVPSQKDWIQFRASRESEEWKGKRLAAQERQRLNDAPHLLSQGGYAKLKKKIRKSRADALGLELPDLAPAPARYMDTIVVDQGRSSMYEFVEPQTIQPSGRTGTSAIRGNDSGYFWPLDAVLEPRHIQARQKV</sequence>
<evidence type="ECO:0000313" key="1">
    <source>
        <dbReference type="EMBL" id="KOM40804.1"/>
    </source>
</evidence>
<name>A0A0L9UE31_PHAAN</name>